<dbReference type="NCBIfam" id="TIGR02887">
    <property type="entry name" value="spore_ger_x_C"/>
    <property type="match status" value="1"/>
</dbReference>
<keyword evidence="6" id="KW-0564">Palmitate</keyword>
<comment type="subcellular location">
    <subcellularLocation>
        <location evidence="1">Membrane</location>
        <topology evidence="1">Lipid-anchor</topology>
    </subcellularLocation>
</comment>
<dbReference type="EMBL" id="BDQX01000423">
    <property type="protein sequence ID" value="GBG11629.1"/>
    <property type="molecule type" value="Genomic_DNA"/>
</dbReference>
<evidence type="ECO:0000256" key="7">
    <source>
        <dbReference type="ARBA" id="ARBA00023288"/>
    </source>
</evidence>
<dbReference type="PROSITE" id="PS51257">
    <property type="entry name" value="PROKAR_LIPOPROTEIN"/>
    <property type="match status" value="1"/>
</dbReference>
<protein>
    <submittedName>
        <fullName evidence="10">Germination protein GerC</fullName>
    </submittedName>
</protein>
<accession>A0A2R5F0X1</accession>
<feature type="domain" description="Spore germination protein N-terminal" evidence="9">
    <location>
        <begin position="24"/>
        <end position="198"/>
    </location>
</feature>
<dbReference type="AlphaFoldDB" id="A0A2R5F0X1"/>
<sequence>MRRVRTPGTLLLILALAMATGCWNRRELNDLAIVTALGVDKAERGYHVSVQVVDPSEVAARSSGGSFSPVTTYDATGDTMAEAIRRMTTVTPRKLYFAHLRLFVIGEALAREGMGKSLDLLSRDQEGRTDFYIVVAKGHKAFDVLRILTPMERIPASKMHSSLQVSERAWAPTVSVQLDDLITEIVAKGIQPALTGITIKGDPIVGRELQNLRTPDTPTRLQYQGIAVFRSDKLIGWLNESESKGFSDITNRLNSTMVEIPCPEGGKLAVEVIRSKSKMEGSVKNGKPEIVVTMRSEANVADVECHMHITGRNSLEEIEKRAEETMRLNAEQAVAKAKKLGTDVFGFGEEIHRASPTYWSRVQNEWDQIFKELTVSFKVDMKIRRIGTVGESFLDEMKE</sequence>
<dbReference type="GO" id="GO:0009847">
    <property type="term" value="P:spore germination"/>
    <property type="evidence" value="ECO:0007669"/>
    <property type="project" value="InterPro"/>
</dbReference>
<dbReference type="PANTHER" id="PTHR35789">
    <property type="entry name" value="SPORE GERMINATION PROTEIN B3"/>
    <property type="match status" value="1"/>
</dbReference>
<organism evidence="10 11">
    <name type="scientific">Paenibacillus agaridevorans</name>
    <dbReference type="NCBI Taxonomy" id="171404"/>
    <lineage>
        <taxon>Bacteria</taxon>
        <taxon>Bacillati</taxon>
        <taxon>Bacillota</taxon>
        <taxon>Bacilli</taxon>
        <taxon>Bacillales</taxon>
        <taxon>Paenibacillaceae</taxon>
        <taxon>Paenibacillus</taxon>
    </lineage>
</organism>
<gene>
    <name evidence="10" type="ORF">PAT3040_06460</name>
</gene>
<dbReference type="Gene3D" id="3.30.300.210">
    <property type="entry name" value="Nutrient germinant receptor protein C, domain 3"/>
    <property type="match status" value="1"/>
</dbReference>
<dbReference type="InterPro" id="IPR008844">
    <property type="entry name" value="Spore_GerAC-like"/>
</dbReference>
<evidence type="ECO:0000259" key="9">
    <source>
        <dbReference type="Pfam" id="PF25198"/>
    </source>
</evidence>
<dbReference type="GO" id="GO:0016020">
    <property type="term" value="C:membrane"/>
    <property type="evidence" value="ECO:0007669"/>
    <property type="project" value="UniProtKB-SubCell"/>
</dbReference>
<dbReference type="InterPro" id="IPR046953">
    <property type="entry name" value="Spore_GerAC-like_C"/>
</dbReference>
<evidence type="ECO:0000313" key="11">
    <source>
        <dbReference type="Proteomes" id="UP000245202"/>
    </source>
</evidence>
<dbReference type="Proteomes" id="UP000245202">
    <property type="component" value="Unassembled WGS sequence"/>
</dbReference>
<keyword evidence="11" id="KW-1185">Reference proteome</keyword>
<evidence type="ECO:0000256" key="1">
    <source>
        <dbReference type="ARBA" id="ARBA00004635"/>
    </source>
</evidence>
<dbReference type="PANTHER" id="PTHR35789:SF1">
    <property type="entry name" value="SPORE GERMINATION PROTEIN B3"/>
    <property type="match status" value="1"/>
</dbReference>
<dbReference type="RefSeq" id="WP_108995888.1">
    <property type="nucleotide sequence ID" value="NZ_BDQX01000423.1"/>
</dbReference>
<feature type="domain" description="Spore germination GerAC-like C-terminal" evidence="8">
    <location>
        <begin position="224"/>
        <end position="387"/>
    </location>
</feature>
<evidence type="ECO:0000256" key="4">
    <source>
        <dbReference type="ARBA" id="ARBA00022729"/>
    </source>
</evidence>
<dbReference type="InterPro" id="IPR038501">
    <property type="entry name" value="Spore_GerAC_C_sf"/>
</dbReference>
<comment type="similarity">
    <text evidence="2">Belongs to the GerABKC lipoprotein family.</text>
</comment>
<proteinExistence type="inferred from homology"/>
<keyword evidence="4" id="KW-0732">Signal</keyword>
<evidence type="ECO:0000313" key="10">
    <source>
        <dbReference type="EMBL" id="GBG11629.1"/>
    </source>
</evidence>
<comment type="caution">
    <text evidence="10">The sequence shown here is derived from an EMBL/GenBank/DDBJ whole genome shotgun (WGS) entry which is preliminary data.</text>
</comment>
<keyword evidence="7" id="KW-0449">Lipoprotein</keyword>
<evidence type="ECO:0000256" key="2">
    <source>
        <dbReference type="ARBA" id="ARBA00007886"/>
    </source>
</evidence>
<dbReference type="InterPro" id="IPR057336">
    <property type="entry name" value="GerAC_N"/>
</dbReference>
<evidence type="ECO:0000259" key="8">
    <source>
        <dbReference type="Pfam" id="PF05504"/>
    </source>
</evidence>
<keyword evidence="3" id="KW-0309">Germination</keyword>
<evidence type="ECO:0000256" key="6">
    <source>
        <dbReference type="ARBA" id="ARBA00023139"/>
    </source>
</evidence>
<evidence type="ECO:0000256" key="5">
    <source>
        <dbReference type="ARBA" id="ARBA00023136"/>
    </source>
</evidence>
<keyword evidence="5" id="KW-0472">Membrane</keyword>
<name>A0A2R5F0X1_9BACL</name>
<reference evidence="10 11" key="1">
    <citation type="submission" date="2017-08" db="EMBL/GenBank/DDBJ databases">
        <title>Substantial Increase in Enzyme Production by Combined Drug-Resistance Mutations in Paenibacillus agaridevorans.</title>
        <authorList>
            <person name="Tanaka Y."/>
            <person name="Funane K."/>
            <person name="Hosaka T."/>
            <person name="Shiwa Y."/>
            <person name="Fujita N."/>
            <person name="Miyazaki T."/>
            <person name="Yoshikawa H."/>
            <person name="Murakami K."/>
            <person name="Kasahara K."/>
            <person name="Inaoka T."/>
            <person name="Hiraga Y."/>
            <person name="Ochi K."/>
        </authorList>
    </citation>
    <scope>NUCLEOTIDE SEQUENCE [LARGE SCALE GENOMIC DNA]</scope>
    <source>
        <strain evidence="10 11">T-3040</strain>
    </source>
</reference>
<dbReference type="Pfam" id="PF05504">
    <property type="entry name" value="Spore_GerAC"/>
    <property type="match status" value="1"/>
</dbReference>
<dbReference type="Pfam" id="PF25198">
    <property type="entry name" value="Spore_GerAC_N"/>
    <property type="match status" value="1"/>
</dbReference>
<evidence type="ECO:0000256" key="3">
    <source>
        <dbReference type="ARBA" id="ARBA00022544"/>
    </source>
</evidence>